<sequence>MTIELLDRLRKDTAVYHEQIEGNFYAKGIMAKSLTLDEYRTYLAKFYGFLKPLEQQAVQHMGKLGSNAGFNMNVRAKSPLLEQDLIHLGMTVEEIHQLPLCTDLPDISTPARMYGAFYVIEGSTLGGQIITKQLMKFLPVDPEGGLHYFNAYGAETRAQWSAFRDLLLQTGVTEEDKENIISTAKETFRLLDLWLSTHPN</sequence>
<evidence type="ECO:0000313" key="1">
    <source>
        <dbReference type="EMBL" id="ODP29323.1"/>
    </source>
</evidence>
<reference evidence="1 2" key="1">
    <citation type="submission" date="2016-08" db="EMBL/GenBank/DDBJ databases">
        <title>Genome sequencing of Paenibacillus sp. TI45-13ar, isolated from Korean traditional nuruk.</title>
        <authorList>
            <person name="Kim S.-J."/>
        </authorList>
    </citation>
    <scope>NUCLEOTIDE SEQUENCE [LARGE SCALE GENOMIC DNA]</scope>
    <source>
        <strain evidence="1 2">TI45-13ar</strain>
    </source>
</reference>
<proteinExistence type="predicted"/>
<dbReference type="InterPro" id="IPR016084">
    <property type="entry name" value="Haem_Oase-like_multi-hlx"/>
</dbReference>
<dbReference type="InterPro" id="IPR016053">
    <property type="entry name" value="Haem_Oase-like"/>
</dbReference>
<dbReference type="Proteomes" id="UP000094578">
    <property type="component" value="Unassembled WGS sequence"/>
</dbReference>
<comment type="caution">
    <text evidence="1">The sequence shown here is derived from an EMBL/GenBank/DDBJ whole genome shotgun (WGS) entry which is preliminary data.</text>
</comment>
<dbReference type="AlphaFoldDB" id="A0A1E3L6M7"/>
<name>A0A1E3L6M7_9BACL</name>
<organism evidence="1 2">
    <name type="scientific">Paenibacillus nuruki</name>
    <dbReference type="NCBI Taxonomy" id="1886670"/>
    <lineage>
        <taxon>Bacteria</taxon>
        <taxon>Bacillati</taxon>
        <taxon>Bacillota</taxon>
        <taxon>Bacilli</taxon>
        <taxon>Bacillales</taxon>
        <taxon>Paenibacillaceae</taxon>
        <taxon>Paenibacillus</taxon>
    </lineage>
</organism>
<keyword evidence="2" id="KW-1185">Reference proteome</keyword>
<dbReference type="RefSeq" id="WP_069326755.1">
    <property type="nucleotide sequence ID" value="NZ_MDER01000031.1"/>
</dbReference>
<evidence type="ECO:0008006" key="3">
    <source>
        <dbReference type="Google" id="ProtNLM"/>
    </source>
</evidence>
<gene>
    <name evidence="1" type="ORF">PTI45_01332</name>
</gene>
<dbReference type="GO" id="GO:0004392">
    <property type="term" value="F:heme oxygenase (decyclizing) activity"/>
    <property type="evidence" value="ECO:0007669"/>
    <property type="project" value="InterPro"/>
</dbReference>
<dbReference type="SUPFAM" id="SSF48613">
    <property type="entry name" value="Heme oxygenase-like"/>
    <property type="match status" value="1"/>
</dbReference>
<accession>A0A1E3L6M7</accession>
<dbReference type="EMBL" id="MDER01000031">
    <property type="protein sequence ID" value="ODP29323.1"/>
    <property type="molecule type" value="Genomic_DNA"/>
</dbReference>
<dbReference type="STRING" id="1886670.PTI45_01332"/>
<evidence type="ECO:0000313" key="2">
    <source>
        <dbReference type="Proteomes" id="UP000094578"/>
    </source>
</evidence>
<dbReference type="Pfam" id="PF01126">
    <property type="entry name" value="Heme_oxygenase"/>
    <property type="match status" value="1"/>
</dbReference>
<protein>
    <recommendedName>
        <fullName evidence="3">Heme oxygenase</fullName>
    </recommendedName>
</protein>
<dbReference type="Gene3D" id="1.20.910.10">
    <property type="entry name" value="Heme oxygenase-like"/>
    <property type="match status" value="1"/>
</dbReference>
<dbReference type="CDD" id="cd19166">
    <property type="entry name" value="HemeO-bac"/>
    <property type="match status" value="1"/>
</dbReference>
<dbReference type="GO" id="GO:0006788">
    <property type="term" value="P:heme oxidation"/>
    <property type="evidence" value="ECO:0007669"/>
    <property type="project" value="InterPro"/>
</dbReference>
<dbReference type="PATRIC" id="fig|1886670.3.peg.1357"/>